<comment type="caution">
    <text evidence="1">The sequence shown here is derived from an EMBL/GenBank/DDBJ whole genome shotgun (WGS) entry which is preliminary data.</text>
</comment>
<gene>
    <name evidence="1" type="ORF">M406DRAFT_245551</name>
</gene>
<evidence type="ECO:0000313" key="1">
    <source>
        <dbReference type="EMBL" id="KAF3769415.1"/>
    </source>
</evidence>
<dbReference type="PANTHER" id="PTHR38846">
    <property type="entry name" value="C3H1-TYPE DOMAIN-CONTAINING PROTEIN"/>
    <property type="match status" value="1"/>
</dbReference>
<dbReference type="RefSeq" id="XP_040780376.1">
    <property type="nucleotide sequence ID" value="XM_040916341.1"/>
</dbReference>
<dbReference type="Proteomes" id="UP000803844">
    <property type="component" value="Unassembled WGS sequence"/>
</dbReference>
<organism evidence="1 2">
    <name type="scientific">Cryphonectria parasitica (strain ATCC 38755 / EP155)</name>
    <dbReference type="NCBI Taxonomy" id="660469"/>
    <lineage>
        <taxon>Eukaryota</taxon>
        <taxon>Fungi</taxon>
        <taxon>Dikarya</taxon>
        <taxon>Ascomycota</taxon>
        <taxon>Pezizomycotina</taxon>
        <taxon>Sordariomycetes</taxon>
        <taxon>Sordariomycetidae</taxon>
        <taxon>Diaporthales</taxon>
        <taxon>Cryphonectriaceae</taxon>
        <taxon>Cryphonectria-Endothia species complex</taxon>
        <taxon>Cryphonectria</taxon>
    </lineage>
</organism>
<dbReference type="GeneID" id="63833470"/>
<keyword evidence="2" id="KW-1185">Reference proteome</keyword>
<evidence type="ECO:0000313" key="2">
    <source>
        <dbReference type="Proteomes" id="UP000803844"/>
    </source>
</evidence>
<sequence>MSSHRESSDLPLSSQSHFAKFEDFTPNDDASFDQEFARLASSQNWIPGSQQYTQERTIAIREELKFHYFPQAVDKTNKNINKKDKLDGYQSLCREVGIPPHSSITKCKKELKNTLVNIVDFIDSRRVGKGVKVWQDFNAFCEYTREDEHRIDVHEAKKDGGYLASLLQRLPSLGRRGAKAGKSRSGPRVVISGRVARKRQH</sequence>
<name>A0A9P5CTS3_CRYP1</name>
<dbReference type="EMBL" id="MU032344">
    <property type="protein sequence ID" value="KAF3769415.1"/>
    <property type="molecule type" value="Genomic_DNA"/>
</dbReference>
<dbReference type="AlphaFoldDB" id="A0A9P5CTS3"/>
<proteinExistence type="predicted"/>
<reference evidence="1" key="1">
    <citation type="journal article" date="2020" name="Phytopathology">
        <title>Genome sequence of the chestnut blight fungus Cryphonectria parasitica EP155: A fundamental resource for an archetypical invasive plant pathogen.</title>
        <authorList>
            <person name="Crouch J.A."/>
            <person name="Dawe A."/>
            <person name="Aerts A."/>
            <person name="Barry K."/>
            <person name="Churchill A.C.L."/>
            <person name="Grimwood J."/>
            <person name="Hillman B."/>
            <person name="Milgroom M.G."/>
            <person name="Pangilinan J."/>
            <person name="Smith M."/>
            <person name="Salamov A."/>
            <person name="Schmutz J."/>
            <person name="Yadav J."/>
            <person name="Grigoriev I.V."/>
            <person name="Nuss D."/>
        </authorList>
    </citation>
    <scope>NUCLEOTIDE SEQUENCE</scope>
    <source>
        <strain evidence="1">EP155</strain>
    </source>
</reference>
<accession>A0A9P5CTS3</accession>
<dbReference type="PANTHER" id="PTHR38846:SF1">
    <property type="entry name" value="C3H1-TYPE DOMAIN-CONTAINING PROTEIN"/>
    <property type="match status" value="1"/>
</dbReference>
<dbReference type="OrthoDB" id="6105938at2759"/>
<protein>
    <submittedName>
        <fullName evidence="1">Uncharacterized protein</fullName>
    </submittedName>
</protein>